<dbReference type="EMBL" id="QBIU01000002">
    <property type="protein sequence ID" value="MWV70177.1"/>
    <property type="molecule type" value="Genomic_DNA"/>
</dbReference>
<dbReference type="InterPro" id="IPR020846">
    <property type="entry name" value="MFS_dom"/>
</dbReference>
<evidence type="ECO:0000256" key="7">
    <source>
        <dbReference type="SAM" id="Phobius"/>
    </source>
</evidence>
<dbReference type="EMBL" id="JRMP02000012">
    <property type="protein sequence ID" value="TLD93773.1"/>
    <property type="molecule type" value="Genomic_DNA"/>
</dbReference>
<gene>
    <name evidence="9" type="ORF">DCO61_09245</name>
    <name evidence="10" type="ORF">LS64_007855</name>
</gene>
<comment type="subcellular location">
    <subcellularLocation>
        <location evidence="1">Cell membrane</location>
        <topology evidence="1">Multi-pass membrane protein</topology>
    </subcellularLocation>
</comment>
<feature type="domain" description="Major facilitator superfamily (MFS) profile" evidence="8">
    <location>
        <begin position="1"/>
        <end position="379"/>
    </location>
</feature>
<keyword evidence="6 7" id="KW-0472">Membrane</keyword>
<feature type="transmembrane region" description="Helical" evidence="7">
    <location>
        <begin position="325"/>
        <end position="344"/>
    </location>
</feature>
<feature type="transmembrane region" description="Helical" evidence="7">
    <location>
        <begin position="350"/>
        <end position="370"/>
    </location>
</feature>
<dbReference type="InterPro" id="IPR011701">
    <property type="entry name" value="MFS"/>
</dbReference>
<feature type="transmembrane region" description="Helical" evidence="7">
    <location>
        <begin position="64"/>
        <end position="84"/>
    </location>
</feature>
<dbReference type="InterPro" id="IPR005829">
    <property type="entry name" value="Sugar_transporter_CS"/>
</dbReference>
<evidence type="ECO:0000256" key="3">
    <source>
        <dbReference type="ARBA" id="ARBA00022475"/>
    </source>
</evidence>
<evidence type="ECO:0000259" key="8">
    <source>
        <dbReference type="PROSITE" id="PS50850"/>
    </source>
</evidence>
<feature type="transmembrane region" description="Helical" evidence="7">
    <location>
        <begin position="152"/>
        <end position="170"/>
    </location>
</feature>
<dbReference type="OrthoDB" id="9797524at2"/>
<evidence type="ECO:0000256" key="4">
    <source>
        <dbReference type="ARBA" id="ARBA00022692"/>
    </source>
</evidence>
<reference evidence="10 11" key="2">
    <citation type="journal article" date="2016" name="Infect. Immun.">
        <title>Helicobacter saguini, a Novel Helicobacter Isolated from Cotton-Top Tamarins with Ulcerative Colitis, Has Proinflammatory Properties and Induces Typhlocolitis and Dysplasia in Gnotobiotic IL-10-/- Mice.</title>
        <authorList>
            <person name="Shen Z."/>
            <person name="Mannion A."/>
            <person name="Whary M.T."/>
            <person name="Muthupalani S."/>
            <person name="Sheh A."/>
            <person name="Feng Y."/>
            <person name="Gong G."/>
            <person name="Vandamme P."/>
            <person name="Holcombe H.R."/>
            <person name="Paster B.J."/>
            <person name="Fox J.G."/>
        </authorList>
    </citation>
    <scope>NUCLEOTIDE SEQUENCE [LARGE SCALE GENOMIC DNA]</scope>
    <source>
        <strain evidence="10 11">MIT 97-6194</strain>
    </source>
</reference>
<dbReference type="CDD" id="cd17477">
    <property type="entry name" value="MFS_YcaD_like"/>
    <property type="match status" value="1"/>
</dbReference>
<organism evidence="10 11">
    <name type="scientific">Helicobacter saguini</name>
    <dbReference type="NCBI Taxonomy" id="1548018"/>
    <lineage>
        <taxon>Bacteria</taxon>
        <taxon>Pseudomonadati</taxon>
        <taxon>Campylobacterota</taxon>
        <taxon>Epsilonproteobacteria</taxon>
        <taxon>Campylobacterales</taxon>
        <taxon>Helicobacteraceae</taxon>
        <taxon>Helicobacter</taxon>
    </lineage>
</organism>
<evidence type="ECO:0000313" key="12">
    <source>
        <dbReference type="Proteomes" id="UP000477070"/>
    </source>
</evidence>
<comment type="caution">
    <text evidence="10">The sequence shown here is derived from an EMBL/GenBank/DDBJ whole genome shotgun (WGS) entry which is preliminary data.</text>
</comment>
<protein>
    <submittedName>
        <fullName evidence="10">MFS transporter</fullName>
    </submittedName>
</protein>
<reference evidence="10 11" key="1">
    <citation type="journal article" date="2014" name="Genome Announc.">
        <title>Draft genome sequences of eight enterohepatic helicobacter species isolated from both laboratory and wild rodents.</title>
        <authorList>
            <person name="Sheh A."/>
            <person name="Shen Z."/>
            <person name="Fox J.G."/>
        </authorList>
    </citation>
    <scope>NUCLEOTIDE SEQUENCE [LARGE SCALE GENOMIC DNA]</scope>
    <source>
        <strain evidence="10 11">MIT 97-6194</strain>
    </source>
</reference>
<name>A0A347VMI5_9HELI</name>
<dbReference type="Pfam" id="PF07690">
    <property type="entry name" value="MFS_1"/>
    <property type="match status" value="1"/>
</dbReference>
<feature type="transmembrane region" description="Helical" evidence="7">
    <location>
        <begin position="285"/>
        <end position="304"/>
    </location>
</feature>
<dbReference type="Proteomes" id="UP000477070">
    <property type="component" value="Unassembled WGS sequence"/>
</dbReference>
<dbReference type="SUPFAM" id="SSF103473">
    <property type="entry name" value="MFS general substrate transporter"/>
    <property type="match status" value="1"/>
</dbReference>
<dbReference type="InterPro" id="IPR047200">
    <property type="entry name" value="MFS_YcaD-like"/>
</dbReference>
<feature type="transmembrane region" description="Helical" evidence="7">
    <location>
        <begin position="124"/>
        <end position="146"/>
    </location>
</feature>
<dbReference type="Gene3D" id="1.20.1250.20">
    <property type="entry name" value="MFS general substrate transporter like domains"/>
    <property type="match status" value="2"/>
</dbReference>
<evidence type="ECO:0000256" key="1">
    <source>
        <dbReference type="ARBA" id="ARBA00004651"/>
    </source>
</evidence>
<dbReference type="PANTHER" id="PTHR23521:SF2">
    <property type="entry name" value="TRANSPORTER MFS SUPERFAMILY"/>
    <property type="match status" value="1"/>
</dbReference>
<evidence type="ECO:0000256" key="5">
    <source>
        <dbReference type="ARBA" id="ARBA00022989"/>
    </source>
</evidence>
<evidence type="ECO:0000256" key="2">
    <source>
        <dbReference type="ARBA" id="ARBA00022448"/>
    </source>
</evidence>
<keyword evidence="5 7" id="KW-1133">Transmembrane helix</keyword>
<feature type="transmembrane region" description="Helical" evidence="7">
    <location>
        <begin position="31"/>
        <end position="52"/>
    </location>
</feature>
<dbReference type="PROSITE" id="PS50850">
    <property type="entry name" value="MFS"/>
    <property type="match status" value="1"/>
</dbReference>
<keyword evidence="3" id="KW-1003">Cell membrane</keyword>
<keyword evidence="11" id="KW-1185">Reference proteome</keyword>
<reference evidence="10" key="3">
    <citation type="submission" date="2018-04" db="EMBL/GenBank/DDBJ databases">
        <authorList>
            <person name="Sheh A."/>
            <person name="Shen Z."/>
            <person name="Mannion A.J."/>
            <person name="Fox J.G."/>
        </authorList>
    </citation>
    <scope>NUCLEOTIDE SEQUENCE</scope>
    <source>
        <strain evidence="10">MIT 97-6194</strain>
    </source>
</reference>
<sequence length="392" mass="42742">MNALFIGMSFLFIGNSLIVSSVGVILKNSQMSDTAIGLISSCFFIGALAATISGHRIISRVGHIRSFGIFAALFAISSLFHAFSDNLYLWSIYRLMLGFCYYGVLMVIESWLNEKAKNEVRSRVLGFYEVVYYIASGLGVLIIALNLSKDDLFILSACLIMFSTIPLYLIRIKEPLLPKKEPISLPKIFDIAPLALVTAFIAGMLVNGFFAMASVFMLKQGFDVRAVSYFIASAMCGGFLAQSVIGIVSDKLGRKFAIMLCSGVAFAVMTCFLFFNLPLILQCALAVPLGGGVFCLYALSLARANDMAAESGSKYKGKSVELGRGILFCYSFGSLFAPVILGVLMEYFDTQGFCYFYLASLGFCLIFAINKPNVLGKSKKTPRNPGSTVMMQ</sequence>
<feature type="transmembrane region" description="Helical" evidence="7">
    <location>
        <begin position="90"/>
        <end position="112"/>
    </location>
</feature>
<dbReference type="GO" id="GO:0022857">
    <property type="term" value="F:transmembrane transporter activity"/>
    <property type="evidence" value="ECO:0007669"/>
    <property type="project" value="InterPro"/>
</dbReference>
<reference evidence="9 12" key="4">
    <citation type="submission" date="2019-12" db="EMBL/GenBank/DDBJ databases">
        <title>Multi-Generational Helicobacter saguini Isolates.</title>
        <authorList>
            <person name="Mannion A."/>
            <person name="Shen Z."/>
            <person name="Fox J.G."/>
        </authorList>
    </citation>
    <scope>NUCLEOTIDE SEQUENCE [LARGE SCALE GENOMIC DNA]</scope>
    <source>
        <strain evidence="9">16-048</strain>
        <strain evidence="12">16-048 (F4)</strain>
    </source>
</reference>
<dbReference type="AlphaFoldDB" id="A0A347VMI5"/>
<keyword evidence="4 7" id="KW-0812">Transmembrane</keyword>
<feature type="transmembrane region" description="Helical" evidence="7">
    <location>
        <begin position="229"/>
        <end position="249"/>
    </location>
</feature>
<accession>A0A347VMI5</accession>
<keyword evidence="2" id="KW-0813">Transport</keyword>
<dbReference type="PANTHER" id="PTHR23521">
    <property type="entry name" value="TRANSPORTER MFS SUPERFAMILY"/>
    <property type="match status" value="1"/>
</dbReference>
<dbReference type="STRING" id="1548018.LS64_02885"/>
<proteinExistence type="predicted"/>
<evidence type="ECO:0000256" key="6">
    <source>
        <dbReference type="ARBA" id="ARBA00023136"/>
    </source>
</evidence>
<dbReference type="PROSITE" id="PS00216">
    <property type="entry name" value="SUGAR_TRANSPORT_1"/>
    <property type="match status" value="1"/>
</dbReference>
<dbReference type="GO" id="GO:0005886">
    <property type="term" value="C:plasma membrane"/>
    <property type="evidence" value="ECO:0007669"/>
    <property type="project" value="UniProtKB-SubCell"/>
</dbReference>
<evidence type="ECO:0000313" key="11">
    <source>
        <dbReference type="Proteomes" id="UP000029714"/>
    </source>
</evidence>
<feature type="transmembrane region" description="Helical" evidence="7">
    <location>
        <begin position="191"/>
        <end position="217"/>
    </location>
</feature>
<evidence type="ECO:0000313" key="9">
    <source>
        <dbReference type="EMBL" id="MWV70177.1"/>
    </source>
</evidence>
<evidence type="ECO:0000313" key="10">
    <source>
        <dbReference type="EMBL" id="TLD93773.1"/>
    </source>
</evidence>
<dbReference type="Proteomes" id="UP000029714">
    <property type="component" value="Unassembled WGS sequence"/>
</dbReference>
<feature type="transmembrane region" description="Helical" evidence="7">
    <location>
        <begin position="256"/>
        <end position="279"/>
    </location>
</feature>
<dbReference type="InterPro" id="IPR036259">
    <property type="entry name" value="MFS_trans_sf"/>
</dbReference>